<evidence type="ECO:0000313" key="1">
    <source>
        <dbReference type="EMBL" id="KAK8998080.1"/>
    </source>
</evidence>
<proteinExistence type="predicted"/>
<evidence type="ECO:0000313" key="2">
    <source>
        <dbReference type="Proteomes" id="UP001396334"/>
    </source>
</evidence>
<dbReference type="Proteomes" id="UP001396334">
    <property type="component" value="Unassembled WGS sequence"/>
</dbReference>
<name>A0ABR2QBN5_9ROSI</name>
<organism evidence="1 2">
    <name type="scientific">Hibiscus sabdariffa</name>
    <name type="common">roselle</name>
    <dbReference type="NCBI Taxonomy" id="183260"/>
    <lineage>
        <taxon>Eukaryota</taxon>
        <taxon>Viridiplantae</taxon>
        <taxon>Streptophyta</taxon>
        <taxon>Embryophyta</taxon>
        <taxon>Tracheophyta</taxon>
        <taxon>Spermatophyta</taxon>
        <taxon>Magnoliopsida</taxon>
        <taxon>eudicotyledons</taxon>
        <taxon>Gunneridae</taxon>
        <taxon>Pentapetalae</taxon>
        <taxon>rosids</taxon>
        <taxon>malvids</taxon>
        <taxon>Malvales</taxon>
        <taxon>Malvaceae</taxon>
        <taxon>Malvoideae</taxon>
        <taxon>Hibiscus</taxon>
    </lineage>
</organism>
<sequence length="125" mass="14078">MTSTQLLSKLEEAQVKALSKEMSYLSTEAIIKSSCCYKSSIDVSENDLLVEELGEGHNAEDDDAKAFLFVEILLKRRLKLLPQSAYIRVALYFIVDIFLDMRSLIVVSFKSTTPLAEPSRIRNGE</sequence>
<protein>
    <submittedName>
        <fullName evidence="1">Uncharacterized protein</fullName>
    </submittedName>
</protein>
<keyword evidence="2" id="KW-1185">Reference proteome</keyword>
<accession>A0ABR2QBN5</accession>
<gene>
    <name evidence="1" type="ORF">V6N11_012612</name>
</gene>
<reference evidence="1 2" key="1">
    <citation type="journal article" date="2024" name="G3 (Bethesda)">
        <title>Genome assembly of Hibiscus sabdariffa L. provides insights into metabolisms of medicinal natural products.</title>
        <authorList>
            <person name="Kim T."/>
        </authorList>
    </citation>
    <scope>NUCLEOTIDE SEQUENCE [LARGE SCALE GENOMIC DNA]</scope>
    <source>
        <strain evidence="1">TK-2024</strain>
        <tissue evidence="1">Old leaves</tissue>
    </source>
</reference>
<comment type="caution">
    <text evidence="1">The sequence shown here is derived from an EMBL/GenBank/DDBJ whole genome shotgun (WGS) entry which is preliminary data.</text>
</comment>
<dbReference type="EMBL" id="JBBPBN010000042">
    <property type="protein sequence ID" value="KAK8998080.1"/>
    <property type="molecule type" value="Genomic_DNA"/>
</dbReference>